<dbReference type="Pfam" id="PF01266">
    <property type="entry name" value="DAO"/>
    <property type="match status" value="1"/>
</dbReference>
<evidence type="ECO:0000259" key="2">
    <source>
        <dbReference type="Pfam" id="PF01266"/>
    </source>
</evidence>
<dbReference type="STRING" id="1293036.GCA_001315825_01571"/>
<reference evidence="4" key="2">
    <citation type="submission" date="2020-03" db="EMBL/GenBank/DDBJ databases">
        <title>Complete Genome Sequences of Extremely Thermoacidophilic, Metal-Mobilizing Type-Strain Members of the Archaeal Family Sulfolobaceae: Acidianus brierleyi DSM-1651T, Acidianus sulfidivorans DSM-18786T, Metallosphaera hakonensis DSM-7519T, and Metallosphaera prunae DSM-10039T.</title>
        <authorList>
            <person name="Counts J.A."/>
            <person name="Kelly R.M."/>
        </authorList>
    </citation>
    <scope>NUCLEOTIDE SEQUENCE [LARGE SCALE GENOMIC DNA]</scope>
    <source>
        <strain evidence="4">HO1-1</strain>
    </source>
</reference>
<dbReference type="EMBL" id="CP029287">
    <property type="protein sequence ID" value="AWR99142.1"/>
    <property type="molecule type" value="Genomic_DNA"/>
</dbReference>
<reference evidence="4" key="3">
    <citation type="submission" date="2020-03" db="EMBL/GenBank/DDBJ databases">
        <title>Sequencing and Assembly of Multiple Reported Metal-Biooxidizing Members of the Extremely Thermoacidophilic Archaeal Family Sulfolobaceae.</title>
        <authorList>
            <person name="Counts J.A."/>
            <person name="Kelly R.M."/>
        </authorList>
    </citation>
    <scope>NUCLEOTIDE SEQUENCE [LARGE SCALE GENOMIC DNA]</scope>
    <source>
        <strain evidence="4">HO1-1</strain>
    </source>
</reference>
<name>A0A2U9IT49_9CREN</name>
<accession>A0A2U9IT49</accession>
<dbReference type="AlphaFoldDB" id="A0A2U9IT49"/>
<evidence type="ECO:0000313" key="4">
    <source>
        <dbReference type="Proteomes" id="UP000247586"/>
    </source>
</evidence>
<reference evidence="3 4" key="1">
    <citation type="submission" date="2018-05" db="EMBL/GenBank/DDBJ databases">
        <title>Complete Genome Sequences of Extremely Thermoacidophilic, Metal-Mobilizing Type-Strain Members of the Archaeal Family Sulfolobaceae: Acidianus brierleyi DSM-1651T, Acidianus sulfidivorans DSM-18786T, Metallosphaera hakonensis DSM-7519T, and Metallosphaera prunae DSM-10039T.</title>
        <authorList>
            <person name="Counts J.A."/>
            <person name="Kelly R.M."/>
        </authorList>
    </citation>
    <scope>NUCLEOTIDE SEQUENCE [LARGE SCALE GENOMIC DNA]</scope>
    <source>
        <strain evidence="3 4">HO1-1</strain>
    </source>
</reference>
<dbReference type="SUPFAM" id="SSF51905">
    <property type="entry name" value="FAD/NAD(P)-binding domain"/>
    <property type="match status" value="1"/>
</dbReference>
<organism evidence="3 4">
    <name type="scientific">Metallosphaera hakonensis JCM 8857 = DSM 7519</name>
    <dbReference type="NCBI Taxonomy" id="1293036"/>
    <lineage>
        <taxon>Archaea</taxon>
        <taxon>Thermoproteota</taxon>
        <taxon>Thermoprotei</taxon>
        <taxon>Sulfolobales</taxon>
        <taxon>Sulfolobaceae</taxon>
        <taxon>Metallosphaera</taxon>
    </lineage>
</organism>
<dbReference type="GeneID" id="36834652"/>
<dbReference type="PANTHER" id="PTHR13847:SF287">
    <property type="entry name" value="FAD-DEPENDENT OXIDOREDUCTASE DOMAIN-CONTAINING PROTEIN 1"/>
    <property type="match status" value="1"/>
</dbReference>
<proteinExistence type="predicted"/>
<dbReference type="GO" id="GO:0005737">
    <property type="term" value="C:cytoplasm"/>
    <property type="evidence" value="ECO:0007669"/>
    <property type="project" value="TreeGrafter"/>
</dbReference>
<dbReference type="PANTHER" id="PTHR13847">
    <property type="entry name" value="SARCOSINE DEHYDROGENASE-RELATED"/>
    <property type="match status" value="1"/>
</dbReference>
<sequence length="326" mass="36860">MKFVIVGRGILGSSLYHMLRRQGHDVTVIESGERRIFPSLIHSLLLKGKDVDLAKESLKFYRELNVPMRELPSITLGDIRDEIIRQWLSEGVEIKESYIPWLGAEGLVAKGGDRLVYVSRLISSVDYVRGKAKVDLERGKVYVDDKEVKADKYIITAGPWNPCMLKVKSKSYYCWATLAFTRIRELGRYFVYDYEKGFYSRPLMGLGTGVVIVGDGKAVESPPGTRMTVNREEVLEKVRERLGELKPIYTAGEFCEGTPDMRPSYGEVIEGIYYAGGLDGYGAEVGPGVAKLLIKYIVSGEIERDYFLDRFSQVEEFSIGREPHEI</sequence>
<dbReference type="KEGG" id="mhk:DFR87_04880"/>
<keyword evidence="1" id="KW-0560">Oxidoreductase</keyword>
<keyword evidence="4" id="KW-1185">Reference proteome</keyword>
<dbReference type="InterPro" id="IPR006076">
    <property type="entry name" value="FAD-dep_OxRdtase"/>
</dbReference>
<dbReference type="Gene3D" id="3.50.50.60">
    <property type="entry name" value="FAD/NAD(P)-binding domain"/>
    <property type="match status" value="2"/>
</dbReference>
<dbReference type="GO" id="GO:0016491">
    <property type="term" value="F:oxidoreductase activity"/>
    <property type="evidence" value="ECO:0007669"/>
    <property type="project" value="UniProtKB-KW"/>
</dbReference>
<protein>
    <submittedName>
        <fullName evidence="3">FAD-dependent oxidoreductase</fullName>
    </submittedName>
</protein>
<dbReference type="RefSeq" id="WP_054836670.1">
    <property type="nucleotide sequence ID" value="NZ_BBBA01000008.1"/>
</dbReference>
<evidence type="ECO:0000256" key="1">
    <source>
        <dbReference type="ARBA" id="ARBA00023002"/>
    </source>
</evidence>
<dbReference type="InterPro" id="IPR036188">
    <property type="entry name" value="FAD/NAD-bd_sf"/>
</dbReference>
<gene>
    <name evidence="3" type="ORF">DFR87_04880</name>
</gene>
<evidence type="ECO:0000313" key="3">
    <source>
        <dbReference type="EMBL" id="AWR99142.1"/>
    </source>
</evidence>
<feature type="domain" description="FAD dependent oxidoreductase" evidence="2">
    <location>
        <begin position="3"/>
        <end position="294"/>
    </location>
</feature>
<dbReference type="Proteomes" id="UP000247586">
    <property type="component" value="Chromosome"/>
</dbReference>
<dbReference type="OrthoDB" id="168391at2157"/>
<dbReference type="Gene3D" id="3.30.9.10">
    <property type="entry name" value="D-Amino Acid Oxidase, subunit A, domain 2"/>
    <property type="match status" value="1"/>
</dbReference>